<evidence type="ECO:0000256" key="6">
    <source>
        <dbReference type="SAM" id="Phobius"/>
    </source>
</evidence>
<dbReference type="PROSITE" id="PS50835">
    <property type="entry name" value="IG_LIKE"/>
    <property type="match status" value="1"/>
</dbReference>
<evidence type="ECO:0000313" key="10">
    <source>
        <dbReference type="Proteomes" id="UP000838412"/>
    </source>
</evidence>
<feature type="transmembrane region" description="Helical" evidence="6">
    <location>
        <begin position="424"/>
        <end position="447"/>
    </location>
</feature>
<keyword evidence="6" id="KW-1133">Transmembrane helix</keyword>
<evidence type="ECO:0000256" key="5">
    <source>
        <dbReference type="ARBA" id="ARBA00023319"/>
    </source>
</evidence>
<evidence type="ECO:0000259" key="8">
    <source>
        <dbReference type="PROSITE" id="PS50835"/>
    </source>
</evidence>
<evidence type="ECO:0000256" key="3">
    <source>
        <dbReference type="ARBA" id="ARBA00023157"/>
    </source>
</evidence>
<dbReference type="PANTHER" id="PTHR11640">
    <property type="entry name" value="NEPHRIN"/>
    <property type="match status" value="1"/>
</dbReference>
<organism evidence="9 10">
    <name type="scientific">Branchiostoma lanceolatum</name>
    <name type="common">Common lancelet</name>
    <name type="synonym">Amphioxus lanceolatum</name>
    <dbReference type="NCBI Taxonomy" id="7740"/>
    <lineage>
        <taxon>Eukaryota</taxon>
        <taxon>Metazoa</taxon>
        <taxon>Chordata</taxon>
        <taxon>Cephalochordata</taxon>
        <taxon>Leptocardii</taxon>
        <taxon>Amphioxiformes</taxon>
        <taxon>Branchiostomatidae</taxon>
        <taxon>Branchiostoma</taxon>
    </lineage>
</organism>
<evidence type="ECO:0000313" key="9">
    <source>
        <dbReference type="EMBL" id="CAH1249211.1"/>
    </source>
</evidence>
<evidence type="ECO:0000256" key="2">
    <source>
        <dbReference type="ARBA" id="ARBA00023136"/>
    </source>
</evidence>
<keyword evidence="3" id="KW-1015">Disulfide bond</keyword>
<dbReference type="InterPro" id="IPR036179">
    <property type="entry name" value="Ig-like_dom_sf"/>
</dbReference>
<sequence length="486" mass="54105">MMALSCLTALFLAAVCLLQSAEGGKPICLNQPPSELPRDKRMAENGTSATVLGTVGQIIKTVQTTCYRGDPCCFSCSYDTTEVVKGFDLIQKNSNTKFFECDAVAGPQLIPDSYRNYIFEEEQQKLCLTGFRGGSETYVCKIKYEDLKMHDALTENKIKITDKLGTPTVSLQNKGPIEEGEKVNWTCSLDTKEPDLISAMWYNGTNVINSENRPTIVGNRITFWIAYTATRIDNGKEIYCNVTDGDQTKTSPRVPLDVQYTPRLDCNVTAQLVVGRPAEVNCSIDANPEVPSTSRFIVFPQELIETGWVQNGCSISTSELKLPCSKTFTVTANNTREMGEAHLTMDCWFEVYISHNRTGNTFTCKAEGNPVPEISWALKYKNGSILSYNSTASTVHLDDVEKLGVTDVICRADQRQRLYFEEKYYVFNLLESIVMAFLVALGLGIFLEKKCQIWKCLKQCCTNNQQSYDLVSACQKGGTVNLTPTS</sequence>
<dbReference type="Gene3D" id="2.60.40.10">
    <property type="entry name" value="Immunoglobulins"/>
    <property type="match status" value="2"/>
</dbReference>
<dbReference type="AlphaFoldDB" id="A0A8J9Z8D0"/>
<dbReference type="GO" id="GO:0098609">
    <property type="term" value="P:cell-cell adhesion"/>
    <property type="evidence" value="ECO:0007669"/>
    <property type="project" value="TreeGrafter"/>
</dbReference>
<keyword evidence="10" id="KW-1185">Reference proteome</keyword>
<dbReference type="SUPFAM" id="SSF48726">
    <property type="entry name" value="Immunoglobulin"/>
    <property type="match status" value="1"/>
</dbReference>
<feature type="signal peptide" evidence="7">
    <location>
        <begin position="1"/>
        <end position="23"/>
    </location>
</feature>
<dbReference type="InterPro" id="IPR051275">
    <property type="entry name" value="Cell_adhesion_signaling"/>
</dbReference>
<proteinExistence type="predicted"/>
<feature type="domain" description="Ig-like" evidence="8">
    <location>
        <begin position="167"/>
        <end position="251"/>
    </location>
</feature>
<name>A0A8J9Z8D0_BRALA</name>
<dbReference type="InterPro" id="IPR007110">
    <property type="entry name" value="Ig-like_dom"/>
</dbReference>
<gene>
    <name evidence="9" type="primary">Hypp8550</name>
    <name evidence="9" type="ORF">BLAG_LOCUS10397</name>
</gene>
<feature type="chain" id="PRO_5035462873" evidence="7">
    <location>
        <begin position="24"/>
        <end position="486"/>
    </location>
</feature>
<keyword evidence="4" id="KW-0325">Glycoprotein</keyword>
<dbReference type="EMBL" id="OV696702">
    <property type="protein sequence ID" value="CAH1249211.1"/>
    <property type="molecule type" value="Genomic_DNA"/>
</dbReference>
<accession>A0A8J9Z8D0</accession>
<evidence type="ECO:0000256" key="1">
    <source>
        <dbReference type="ARBA" id="ARBA00004479"/>
    </source>
</evidence>
<protein>
    <submittedName>
        <fullName evidence="9">Hypp8550 protein</fullName>
    </submittedName>
</protein>
<dbReference type="GO" id="GO:0005911">
    <property type="term" value="C:cell-cell junction"/>
    <property type="evidence" value="ECO:0007669"/>
    <property type="project" value="TreeGrafter"/>
</dbReference>
<dbReference type="PANTHER" id="PTHR11640:SF164">
    <property type="entry name" value="MAM DOMAIN-CONTAINING GLYCOSYLPHOSPHATIDYLINOSITOL ANCHOR PROTEIN 1"/>
    <property type="match status" value="1"/>
</dbReference>
<dbReference type="InterPro" id="IPR013783">
    <property type="entry name" value="Ig-like_fold"/>
</dbReference>
<reference evidence="9" key="1">
    <citation type="submission" date="2022-01" db="EMBL/GenBank/DDBJ databases">
        <authorList>
            <person name="Braso-Vives M."/>
        </authorList>
    </citation>
    <scope>NUCLEOTIDE SEQUENCE</scope>
</reference>
<keyword evidence="6" id="KW-0812">Transmembrane</keyword>
<keyword evidence="2 6" id="KW-0472">Membrane</keyword>
<keyword evidence="7" id="KW-0732">Signal</keyword>
<keyword evidence="5" id="KW-0393">Immunoglobulin domain</keyword>
<dbReference type="OrthoDB" id="5857426at2759"/>
<dbReference type="GO" id="GO:0005886">
    <property type="term" value="C:plasma membrane"/>
    <property type="evidence" value="ECO:0007669"/>
    <property type="project" value="TreeGrafter"/>
</dbReference>
<comment type="subcellular location">
    <subcellularLocation>
        <location evidence="1">Membrane</location>
        <topology evidence="1">Single-pass type I membrane protein</topology>
    </subcellularLocation>
</comment>
<dbReference type="Proteomes" id="UP000838412">
    <property type="component" value="Chromosome 17"/>
</dbReference>
<evidence type="ECO:0000256" key="7">
    <source>
        <dbReference type="SAM" id="SignalP"/>
    </source>
</evidence>
<dbReference type="GO" id="GO:0050839">
    <property type="term" value="F:cell adhesion molecule binding"/>
    <property type="evidence" value="ECO:0007669"/>
    <property type="project" value="TreeGrafter"/>
</dbReference>
<evidence type="ECO:0000256" key="4">
    <source>
        <dbReference type="ARBA" id="ARBA00023180"/>
    </source>
</evidence>